<keyword evidence="1" id="KW-0472">Membrane</keyword>
<keyword evidence="3" id="KW-1185">Reference proteome</keyword>
<dbReference type="InParanoid" id="T0PRB7"/>
<feature type="transmembrane region" description="Helical" evidence="1">
    <location>
        <begin position="101"/>
        <end position="122"/>
    </location>
</feature>
<dbReference type="AlphaFoldDB" id="T0PRB7"/>
<dbReference type="VEuPathDB" id="FungiDB:SDRG_14295"/>
<sequence>MQIHSCGDGETASQTTAAMLVEKQTPREMLSRHCSAMVALSVLSFLFTYAIWWTAIFTLFVGAIGYVASEMTSDRPAFAEPPLDVRCTKGNLERQAALCEFFYYATCLLGALQCGGEIMLLLHMTNAMSFSDKNGWDVACIVLGSLLIAALVVITYLAHRACAAMLQENREFPPHNPLLTY</sequence>
<proteinExistence type="predicted"/>
<dbReference type="GeneID" id="19955022"/>
<accession>T0PRB7</accession>
<evidence type="ECO:0000256" key="1">
    <source>
        <dbReference type="SAM" id="Phobius"/>
    </source>
</evidence>
<reference evidence="2 3" key="1">
    <citation type="submission" date="2012-04" db="EMBL/GenBank/DDBJ databases">
        <title>The Genome Sequence of Saprolegnia declina VS20.</title>
        <authorList>
            <consortium name="The Broad Institute Genome Sequencing Platform"/>
            <person name="Russ C."/>
            <person name="Nusbaum C."/>
            <person name="Tyler B."/>
            <person name="van West P."/>
            <person name="Dieguez-Uribeondo J."/>
            <person name="de Bruijn I."/>
            <person name="Tripathy S."/>
            <person name="Jiang R."/>
            <person name="Young S.K."/>
            <person name="Zeng Q."/>
            <person name="Gargeya S."/>
            <person name="Fitzgerald M."/>
            <person name="Haas B."/>
            <person name="Abouelleil A."/>
            <person name="Alvarado L."/>
            <person name="Arachchi H.M."/>
            <person name="Berlin A."/>
            <person name="Chapman S.B."/>
            <person name="Goldberg J."/>
            <person name="Griggs A."/>
            <person name="Gujja S."/>
            <person name="Hansen M."/>
            <person name="Howarth C."/>
            <person name="Imamovic A."/>
            <person name="Larimer J."/>
            <person name="McCowen C."/>
            <person name="Montmayeur A."/>
            <person name="Murphy C."/>
            <person name="Neiman D."/>
            <person name="Pearson M."/>
            <person name="Priest M."/>
            <person name="Roberts A."/>
            <person name="Saif S."/>
            <person name="Shea T."/>
            <person name="Sisk P."/>
            <person name="Sykes S."/>
            <person name="Wortman J."/>
            <person name="Nusbaum C."/>
            <person name="Birren B."/>
        </authorList>
    </citation>
    <scope>NUCLEOTIDE SEQUENCE [LARGE SCALE GENOMIC DNA]</scope>
    <source>
        <strain evidence="2 3">VS20</strain>
    </source>
</reference>
<dbReference type="EMBL" id="JH767200">
    <property type="protein sequence ID" value="EQC28024.1"/>
    <property type="molecule type" value="Genomic_DNA"/>
</dbReference>
<feature type="transmembrane region" description="Helical" evidence="1">
    <location>
        <begin position="134"/>
        <end position="158"/>
    </location>
</feature>
<feature type="transmembrane region" description="Helical" evidence="1">
    <location>
        <begin position="37"/>
        <end position="68"/>
    </location>
</feature>
<keyword evidence="1" id="KW-1133">Transmembrane helix</keyword>
<gene>
    <name evidence="2" type="ORF">SDRG_14295</name>
</gene>
<evidence type="ECO:0000313" key="3">
    <source>
        <dbReference type="Proteomes" id="UP000030762"/>
    </source>
</evidence>
<dbReference type="RefSeq" id="XP_008618637.1">
    <property type="nucleotide sequence ID" value="XM_008620415.1"/>
</dbReference>
<evidence type="ECO:0000313" key="2">
    <source>
        <dbReference type="EMBL" id="EQC28024.1"/>
    </source>
</evidence>
<organism evidence="2 3">
    <name type="scientific">Saprolegnia diclina (strain VS20)</name>
    <dbReference type="NCBI Taxonomy" id="1156394"/>
    <lineage>
        <taxon>Eukaryota</taxon>
        <taxon>Sar</taxon>
        <taxon>Stramenopiles</taxon>
        <taxon>Oomycota</taxon>
        <taxon>Saprolegniomycetes</taxon>
        <taxon>Saprolegniales</taxon>
        <taxon>Saprolegniaceae</taxon>
        <taxon>Saprolegnia</taxon>
    </lineage>
</organism>
<name>T0PRB7_SAPDV</name>
<dbReference type="OrthoDB" id="69455at2759"/>
<keyword evidence="1" id="KW-0812">Transmembrane</keyword>
<protein>
    <submittedName>
        <fullName evidence="2">Uncharacterized protein</fullName>
    </submittedName>
</protein>
<dbReference type="Proteomes" id="UP000030762">
    <property type="component" value="Unassembled WGS sequence"/>
</dbReference>